<proteinExistence type="predicted"/>
<name>A0ABU2GZJ1_9ACTN</name>
<evidence type="ECO:0000313" key="2">
    <source>
        <dbReference type="Proteomes" id="UP001265083"/>
    </source>
</evidence>
<evidence type="ECO:0000313" key="1">
    <source>
        <dbReference type="EMBL" id="MDS1116359.1"/>
    </source>
</evidence>
<dbReference type="EMBL" id="JAVLUS010000024">
    <property type="protein sequence ID" value="MDS1116359.1"/>
    <property type="molecule type" value="Genomic_DNA"/>
</dbReference>
<sequence length="42" mass="4478">MTTRTPTRTAFLTDAYTCARLRRVAVLSAGFAVKGFQAGAPC</sequence>
<keyword evidence="2" id="KW-1185">Reference proteome</keyword>
<dbReference type="Proteomes" id="UP001265083">
    <property type="component" value="Unassembled WGS sequence"/>
</dbReference>
<protein>
    <submittedName>
        <fullName evidence="1">Uncharacterized protein</fullName>
    </submittedName>
</protein>
<gene>
    <name evidence="1" type="ORF">RD149_21685</name>
</gene>
<reference evidence="1 2" key="1">
    <citation type="submission" date="2023-08" db="EMBL/GenBank/DDBJ databases">
        <title>Bioegradation of LLDPE and BLDPE plastic by marine bacteria from coast plastic debris.</title>
        <authorList>
            <person name="Rong Z."/>
        </authorList>
    </citation>
    <scope>NUCLEOTIDE SEQUENCE [LARGE SCALE GENOMIC DNA]</scope>
    <source>
        <strain evidence="1 2">Z-2</strain>
    </source>
</reference>
<dbReference type="RefSeq" id="WP_310952157.1">
    <property type="nucleotide sequence ID" value="NZ_JAVLUS010000024.1"/>
</dbReference>
<comment type="caution">
    <text evidence="1">The sequence shown here is derived from an EMBL/GenBank/DDBJ whole genome shotgun (WGS) entry which is preliminary data.</text>
</comment>
<organism evidence="1 2">
    <name type="scientific">Gordonia westfalica</name>
    <dbReference type="NCBI Taxonomy" id="158898"/>
    <lineage>
        <taxon>Bacteria</taxon>
        <taxon>Bacillati</taxon>
        <taxon>Actinomycetota</taxon>
        <taxon>Actinomycetes</taxon>
        <taxon>Mycobacteriales</taxon>
        <taxon>Gordoniaceae</taxon>
        <taxon>Gordonia</taxon>
    </lineage>
</organism>
<accession>A0ABU2GZJ1</accession>